<organism evidence="1 2">
    <name type="scientific">Gulo gulo</name>
    <name type="common">Wolverine</name>
    <name type="synonym">Gluton</name>
    <dbReference type="NCBI Taxonomy" id="48420"/>
    <lineage>
        <taxon>Eukaryota</taxon>
        <taxon>Metazoa</taxon>
        <taxon>Chordata</taxon>
        <taxon>Craniata</taxon>
        <taxon>Vertebrata</taxon>
        <taxon>Euteleostomi</taxon>
        <taxon>Mammalia</taxon>
        <taxon>Eutheria</taxon>
        <taxon>Laurasiatheria</taxon>
        <taxon>Carnivora</taxon>
        <taxon>Caniformia</taxon>
        <taxon>Musteloidea</taxon>
        <taxon>Mustelidae</taxon>
        <taxon>Guloninae</taxon>
        <taxon>Gulo</taxon>
    </lineage>
</organism>
<reference evidence="1 2" key="1">
    <citation type="submission" date="2018-10" db="EMBL/GenBank/DDBJ databases">
        <authorList>
            <person name="Ekblom R."/>
            <person name="Jareborg N."/>
        </authorList>
    </citation>
    <scope>NUCLEOTIDE SEQUENCE [LARGE SCALE GENOMIC DNA]</scope>
    <source>
        <tissue evidence="1">Muscle</tissue>
    </source>
</reference>
<evidence type="ECO:0000313" key="1">
    <source>
        <dbReference type="EMBL" id="VCW77342.1"/>
    </source>
</evidence>
<dbReference type="AlphaFoldDB" id="A0A9X9LN76"/>
<protein>
    <submittedName>
        <fullName evidence="1">Uncharacterized protein</fullName>
    </submittedName>
</protein>
<evidence type="ECO:0000313" key="2">
    <source>
        <dbReference type="Proteomes" id="UP000269945"/>
    </source>
</evidence>
<dbReference type="EMBL" id="CYRY02008688">
    <property type="protein sequence ID" value="VCW77342.1"/>
    <property type="molecule type" value="Genomic_DNA"/>
</dbReference>
<sequence>MQLLRAPYGSPAVTSVTYPEVLPACMRCCCSYGRDPGGKEGHHLFLSRIT</sequence>
<keyword evidence="2" id="KW-1185">Reference proteome</keyword>
<proteinExistence type="predicted"/>
<gene>
    <name evidence="1" type="ORF">BN2614_LOCUS10</name>
</gene>
<name>A0A9X9LN76_GULGU</name>
<dbReference type="Proteomes" id="UP000269945">
    <property type="component" value="Unassembled WGS sequence"/>
</dbReference>
<comment type="caution">
    <text evidence="1">The sequence shown here is derived from an EMBL/GenBank/DDBJ whole genome shotgun (WGS) entry which is preliminary data.</text>
</comment>
<accession>A0A9X9LN76</accession>